<keyword evidence="1" id="KW-0812">Transmembrane</keyword>
<dbReference type="RefSeq" id="WP_174978636.1">
    <property type="nucleotide sequence ID" value="NZ_CABPRU010000011.1"/>
</dbReference>
<dbReference type="EMBL" id="CABPRU010000011">
    <property type="protein sequence ID" value="VVE33558.1"/>
    <property type="molecule type" value="Genomic_DNA"/>
</dbReference>
<reference evidence="2 3" key="1">
    <citation type="submission" date="2019-08" db="EMBL/GenBank/DDBJ databases">
        <authorList>
            <person name="Peeters C."/>
        </authorList>
    </citation>
    <scope>NUCLEOTIDE SEQUENCE [LARGE SCALE GENOMIC DNA]</scope>
    <source>
        <strain evidence="2 3">LMG 31013</strain>
    </source>
</reference>
<organism evidence="2 3">
    <name type="scientific">Pandoraea terrigena</name>
    <dbReference type="NCBI Taxonomy" id="2508292"/>
    <lineage>
        <taxon>Bacteria</taxon>
        <taxon>Pseudomonadati</taxon>
        <taxon>Pseudomonadota</taxon>
        <taxon>Betaproteobacteria</taxon>
        <taxon>Burkholderiales</taxon>
        <taxon>Burkholderiaceae</taxon>
        <taxon>Pandoraea</taxon>
    </lineage>
</organism>
<evidence type="ECO:0000256" key="1">
    <source>
        <dbReference type="SAM" id="Phobius"/>
    </source>
</evidence>
<dbReference type="AlphaFoldDB" id="A0A5E4XBQ6"/>
<protein>
    <submittedName>
        <fullName evidence="2">Uncharacterized protein</fullName>
    </submittedName>
</protein>
<sequence>MKQVLFGSDRAAHVGLALRATFFAAICSAGFVGPLPALAHDRDARVGWNVHQPMRFIVSGVLRRDGTTDVIKPIHSVVTADDSETAVASFSRTAREQYPGYTLIATLASPIPAVGICESSI</sequence>
<keyword evidence="1" id="KW-1133">Transmembrane helix</keyword>
<keyword evidence="3" id="KW-1185">Reference proteome</keyword>
<gene>
    <name evidence="2" type="ORF">PTE31013_03800</name>
</gene>
<proteinExistence type="predicted"/>
<evidence type="ECO:0000313" key="3">
    <source>
        <dbReference type="Proteomes" id="UP000334380"/>
    </source>
</evidence>
<dbReference type="Proteomes" id="UP000334380">
    <property type="component" value="Unassembled WGS sequence"/>
</dbReference>
<name>A0A5E4XBQ6_9BURK</name>
<feature type="transmembrane region" description="Helical" evidence="1">
    <location>
        <begin position="20"/>
        <end position="39"/>
    </location>
</feature>
<evidence type="ECO:0000313" key="2">
    <source>
        <dbReference type="EMBL" id="VVE33558.1"/>
    </source>
</evidence>
<keyword evidence="1" id="KW-0472">Membrane</keyword>
<accession>A0A5E4XBQ6</accession>